<sequence length="470" mass="51409">MGRIGRSSISHDGSAIPQLSSKPRIAKSGTDKAVPPACSYNSASDKQSDTNTSRARSSPLRRLLDPLLKPKAADSHHTEPSWKDSTSTDRACKSSNGRAESSTVHSVKVKLDLTSCRTINVDDSHHNETRGSSALQALLKITLKNGLPLFTFAVDNNSDILAATMRKLSTSRKDDNSWIYTFFTIHEAKKKNGWINQGGKCKGHGYIPNVVAQMKVSDSQFSKLIRHNSMGQFGIREFVLFAVNVRQADQQTFLEPNDELAAIVVEFPKETPRGLTQDVQQSDKLNYLPVIGLKGALPKVRSYTTSRDNEENGSSAGSQDLFSTTVVLPGDAHGLPNKGEPSPLIERWKSGGMCDCGGWDLGCRIRIIANQTQPSKRSSSSKAHPNAGQFELFSQREVLDNRPVFSLSPFKDGIFSVEFNSSLSLLQAFSICVAVLNSRKPYELSELSNLSKEKSSGETTLVENDGKKCS</sequence>
<evidence type="ECO:0000313" key="2">
    <source>
        <dbReference type="EMBL" id="KAA8549341.1"/>
    </source>
</evidence>
<evidence type="ECO:0000313" key="3">
    <source>
        <dbReference type="Proteomes" id="UP000325577"/>
    </source>
</evidence>
<feature type="compositionally biased region" description="Low complexity" evidence="1">
    <location>
        <begin position="53"/>
        <end position="70"/>
    </location>
</feature>
<feature type="region of interest" description="Disordered" evidence="1">
    <location>
        <begin position="449"/>
        <end position="470"/>
    </location>
</feature>
<feature type="compositionally biased region" description="Polar residues" evidence="1">
    <location>
        <begin position="39"/>
        <end position="52"/>
    </location>
</feature>
<feature type="region of interest" description="Disordered" evidence="1">
    <location>
        <begin position="1"/>
        <end position="104"/>
    </location>
</feature>
<dbReference type="Pfam" id="PF12043">
    <property type="entry name" value="DUF3527"/>
    <property type="match status" value="2"/>
</dbReference>
<proteinExistence type="predicted"/>
<keyword evidence="3" id="KW-1185">Reference proteome</keyword>
<organism evidence="2 3">
    <name type="scientific">Nyssa sinensis</name>
    <dbReference type="NCBI Taxonomy" id="561372"/>
    <lineage>
        <taxon>Eukaryota</taxon>
        <taxon>Viridiplantae</taxon>
        <taxon>Streptophyta</taxon>
        <taxon>Embryophyta</taxon>
        <taxon>Tracheophyta</taxon>
        <taxon>Spermatophyta</taxon>
        <taxon>Magnoliopsida</taxon>
        <taxon>eudicotyledons</taxon>
        <taxon>Gunneridae</taxon>
        <taxon>Pentapetalae</taxon>
        <taxon>asterids</taxon>
        <taxon>Cornales</taxon>
        <taxon>Nyssaceae</taxon>
        <taxon>Nyssa</taxon>
    </lineage>
</organism>
<dbReference type="PANTHER" id="PTHR31390:SF4">
    <property type="entry name" value="DUF3527 DOMAIN-CONTAINING PROTEIN"/>
    <property type="match status" value="1"/>
</dbReference>
<protein>
    <submittedName>
        <fullName evidence="2">Uncharacterized protein</fullName>
    </submittedName>
</protein>
<dbReference type="EMBL" id="CM018031">
    <property type="protein sequence ID" value="KAA8549341.1"/>
    <property type="molecule type" value="Genomic_DNA"/>
</dbReference>
<dbReference type="Proteomes" id="UP000325577">
    <property type="component" value="Linkage Group LG0"/>
</dbReference>
<feature type="compositionally biased region" description="Polar residues" evidence="1">
    <location>
        <begin position="7"/>
        <end position="21"/>
    </location>
</feature>
<feature type="compositionally biased region" description="Polar residues" evidence="1">
    <location>
        <begin position="93"/>
        <end position="104"/>
    </location>
</feature>
<gene>
    <name evidence="2" type="ORF">F0562_001025</name>
</gene>
<dbReference type="AlphaFoldDB" id="A0A5J5C6U2"/>
<dbReference type="InterPro" id="IPR021916">
    <property type="entry name" value="DUF3527"/>
</dbReference>
<feature type="compositionally biased region" description="Basic and acidic residues" evidence="1">
    <location>
        <begin position="71"/>
        <end position="92"/>
    </location>
</feature>
<name>A0A5J5C6U2_9ASTE</name>
<accession>A0A5J5C6U2</accession>
<evidence type="ECO:0000256" key="1">
    <source>
        <dbReference type="SAM" id="MobiDB-lite"/>
    </source>
</evidence>
<reference evidence="2 3" key="1">
    <citation type="submission" date="2019-09" db="EMBL/GenBank/DDBJ databases">
        <title>A chromosome-level genome assembly of the Chinese tupelo Nyssa sinensis.</title>
        <authorList>
            <person name="Yang X."/>
            <person name="Kang M."/>
            <person name="Yang Y."/>
            <person name="Xiong H."/>
            <person name="Wang M."/>
            <person name="Zhang Z."/>
            <person name="Wang Z."/>
            <person name="Wu H."/>
            <person name="Ma T."/>
            <person name="Liu J."/>
            <person name="Xi Z."/>
        </authorList>
    </citation>
    <scope>NUCLEOTIDE SEQUENCE [LARGE SCALE GENOMIC DNA]</scope>
    <source>
        <strain evidence="2">J267</strain>
        <tissue evidence="2">Leaf</tissue>
    </source>
</reference>
<dbReference type="OrthoDB" id="1898655at2759"/>
<dbReference type="PANTHER" id="PTHR31390">
    <property type="entry name" value="EXPRESSED PROTEIN"/>
    <property type="match status" value="1"/>
</dbReference>